<name>A0AAV7PM41_PLEWA</name>
<evidence type="ECO:0000256" key="1">
    <source>
        <dbReference type="SAM" id="MobiDB-lite"/>
    </source>
</evidence>
<feature type="compositionally biased region" description="Basic and acidic residues" evidence="1">
    <location>
        <begin position="38"/>
        <end position="68"/>
    </location>
</feature>
<keyword evidence="3" id="KW-1185">Reference proteome</keyword>
<dbReference type="AlphaFoldDB" id="A0AAV7PM41"/>
<gene>
    <name evidence="2" type="ORF">NDU88_007707</name>
</gene>
<comment type="caution">
    <text evidence="2">The sequence shown here is derived from an EMBL/GenBank/DDBJ whole genome shotgun (WGS) entry which is preliminary data.</text>
</comment>
<dbReference type="EMBL" id="JANPWB010000011">
    <property type="protein sequence ID" value="KAJ1129336.1"/>
    <property type="molecule type" value="Genomic_DNA"/>
</dbReference>
<accession>A0AAV7PM41</accession>
<organism evidence="2 3">
    <name type="scientific">Pleurodeles waltl</name>
    <name type="common">Iberian ribbed newt</name>
    <dbReference type="NCBI Taxonomy" id="8319"/>
    <lineage>
        <taxon>Eukaryota</taxon>
        <taxon>Metazoa</taxon>
        <taxon>Chordata</taxon>
        <taxon>Craniata</taxon>
        <taxon>Vertebrata</taxon>
        <taxon>Euteleostomi</taxon>
        <taxon>Amphibia</taxon>
        <taxon>Batrachia</taxon>
        <taxon>Caudata</taxon>
        <taxon>Salamandroidea</taxon>
        <taxon>Salamandridae</taxon>
        <taxon>Pleurodelinae</taxon>
        <taxon>Pleurodeles</taxon>
    </lineage>
</organism>
<dbReference type="Proteomes" id="UP001066276">
    <property type="component" value="Chromosome 7"/>
</dbReference>
<protein>
    <submittedName>
        <fullName evidence="2">Uncharacterized protein</fullName>
    </submittedName>
</protein>
<evidence type="ECO:0000313" key="3">
    <source>
        <dbReference type="Proteomes" id="UP001066276"/>
    </source>
</evidence>
<sequence length="97" mass="10938">MDLSLYLDNISDQPMDAASRLLPQAQTTTPRNPLKMETALERQDHDPSETSNRGRDLERLSKKYDDRGKKLHAVAKHTQGTDRDKSRSPLKPSPAPT</sequence>
<reference evidence="2" key="1">
    <citation type="journal article" date="2022" name="bioRxiv">
        <title>Sequencing and chromosome-scale assembly of the giantPleurodeles waltlgenome.</title>
        <authorList>
            <person name="Brown T."/>
            <person name="Elewa A."/>
            <person name="Iarovenko S."/>
            <person name="Subramanian E."/>
            <person name="Araus A.J."/>
            <person name="Petzold A."/>
            <person name="Susuki M."/>
            <person name="Suzuki K.-i.T."/>
            <person name="Hayashi T."/>
            <person name="Toyoda A."/>
            <person name="Oliveira C."/>
            <person name="Osipova E."/>
            <person name="Leigh N.D."/>
            <person name="Simon A."/>
            <person name="Yun M.H."/>
        </authorList>
    </citation>
    <scope>NUCLEOTIDE SEQUENCE</scope>
    <source>
        <strain evidence="2">20211129_DDA</strain>
        <tissue evidence="2">Liver</tissue>
    </source>
</reference>
<feature type="region of interest" description="Disordered" evidence="1">
    <location>
        <begin position="17"/>
        <end position="97"/>
    </location>
</feature>
<proteinExistence type="predicted"/>
<evidence type="ECO:0000313" key="2">
    <source>
        <dbReference type="EMBL" id="KAJ1129336.1"/>
    </source>
</evidence>